<dbReference type="GO" id="GO:0006427">
    <property type="term" value="P:histidyl-tRNA aminoacylation"/>
    <property type="evidence" value="ECO:0007669"/>
    <property type="project" value="UniProtKB-UniRule"/>
</dbReference>
<dbReference type="SUPFAM" id="SSF52954">
    <property type="entry name" value="Class II aaRS ABD-related"/>
    <property type="match status" value="1"/>
</dbReference>
<evidence type="ECO:0000259" key="11">
    <source>
        <dbReference type="PROSITE" id="PS50862"/>
    </source>
</evidence>
<dbReference type="AlphaFoldDB" id="A0A7W5H5N4"/>
<evidence type="ECO:0000256" key="6">
    <source>
        <dbReference type="ARBA" id="ARBA00022917"/>
    </source>
</evidence>
<feature type="binding site" evidence="10">
    <location>
        <position position="111"/>
    </location>
    <ligand>
        <name>L-histidine</name>
        <dbReference type="ChEBI" id="CHEBI:57595"/>
    </ligand>
</feature>
<evidence type="ECO:0000256" key="9">
    <source>
        <dbReference type="HAMAP-Rule" id="MF_00127"/>
    </source>
</evidence>
<dbReference type="InterPro" id="IPR045864">
    <property type="entry name" value="aa-tRNA-synth_II/BPL/LPL"/>
</dbReference>
<feature type="binding site" evidence="10">
    <location>
        <begin position="81"/>
        <end position="83"/>
    </location>
    <ligand>
        <name>L-histidine</name>
        <dbReference type="ChEBI" id="CHEBI:57595"/>
    </ligand>
</feature>
<feature type="domain" description="Aminoacyl-transfer RNA synthetases class-II family profile" evidence="11">
    <location>
        <begin position="1"/>
        <end position="351"/>
    </location>
</feature>
<comment type="subunit">
    <text evidence="2 9">Homodimer.</text>
</comment>
<keyword evidence="7 9" id="KW-0030">Aminoacyl-tRNA synthetase</keyword>
<keyword evidence="13" id="KW-1185">Reference proteome</keyword>
<reference evidence="12 13" key="1">
    <citation type="submission" date="2020-08" db="EMBL/GenBank/DDBJ databases">
        <title>Genomic Encyclopedia of Type Strains, Phase III (KMG-III): the genomes of soil and plant-associated and newly described type strains.</title>
        <authorList>
            <person name="Whitman W."/>
        </authorList>
    </citation>
    <scope>NUCLEOTIDE SEQUENCE [LARGE SCALE GENOMIC DNA]</scope>
    <source>
        <strain evidence="12 13">CECT 8075</strain>
    </source>
</reference>
<dbReference type="Pfam" id="PF13393">
    <property type="entry name" value="tRNA-synt_His"/>
    <property type="match status" value="1"/>
</dbReference>
<dbReference type="PROSITE" id="PS50862">
    <property type="entry name" value="AA_TRNA_LIGASE_II"/>
    <property type="match status" value="1"/>
</dbReference>
<comment type="similarity">
    <text evidence="1 9">Belongs to the class-II aminoacyl-tRNA synthetase family.</text>
</comment>
<dbReference type="Proteomes" id="UP000536179">
    <property type="component" value="Unassembled WGS sequence"/>
</dbReference>
<dbReference type="InterPro" id="IPR004154">
    <property type="entry name" value="Anticodon-bd"/>
</dbReference>
<dbReference type="EMBL" id="JACHXU010000011">
    <property type="protein sequence ID" value="MBB3207682.1"/>
    <property type="molecule type" value="Genomic_DNA"/>
</dbReference>
<evidence type="ECO:0000256" key="2">
    <source>
        <dbReference type="ARBA" id="ARBA00011738"/>
    </source>
</evidence>
<evidence type="ECO:0000256" key="10">
    <source>
        <dbReference type="PIRSR" id="PIRSR001549-1"/>
    </source>
</evidence>
<dbReference type="GO" id="GO:0005737">
    <property type="term" value="C:cytoplasm"/>
    <property type="evidence" value="ECO:0007669"/>
    <property type="project" value="UniProtKB-SubCell"/>
</dbReference>
<gene>
    <name evidence="9" type="primary">hisS</name>
    <name evidence="12" type="ORF">FHS27_003507</name>
</gene>
<dbReference type="CDD" id="cd00773">
    <property type="entry name" value="HisRS-like_core"/>
    <property type="match status" value="1"/>
</dbReference>
<evidence type="ECO:0000256" key="1">
    <source>
        <dbReference type="ARBA" id="ARBA00008226"/>
    </source>
</evidence>
<evidence type="ECO:0000313" key="13">
    <source>
        <dbReference type="Proteomes" id="UP000536179"/>
    </source>
</evidence>
<feature type="binding site" evidence="10">
    <location>
        <position position="276"/>
    </location>
    <ligand>
        <name>L-histidine</name>
        <dbReference type="ChEBI" id="CHEBI:57595"/>
    </ligand>
</feature>
<dbReference type="InterPro" id="IPR006195">
    <property type="entry name" value="aa-tRNA-synth_II"/>
</dbReference>
<comment type="caution">
    <text evidence="12">The sequence shown here is derived from an EMBL/GenBank/DDBJ whole genome shotgun (WGS) entry which is preliminary data.</text>
</comment>
<proteinExistence type="inferred from homology"/>
<dbReference type="InterPro" id="IPR015807">
    <property type="entry name" value="His-tRNA-ligase"/>
</dbReference>
<dbReference type="EC" id="6.1.1.21" evidence="9"/>
<evidence type="ECO:0000256" key="5">
    <source>
        <dbReference type="ARBA" id="ARBA00022840"/>
    </source>
</evidence>
<feature type="binding site" evidence="10">
    <location>
        <position position="129"/>
    </location>
    <ligand>
        <name>L-histidine</name>
        <dbReference type="ChEBI" id="CHEBI:57595"/>
    </ligand>
</feature>
<dbReference type="InterPro" id="IPR036621">
    <property type="entry name" value="Anticodon-bd_dom_sf"/>
</dbReference>
<keyword evidence="3 9" id="KW-0436">Ligase</keyword>
<evidence type="ECO:0000313" key="12">
    <source>
        <dbReference type="EMBL" id="MBB3207682.1"/>
    </source>
</evidence>
<accession>A0A7W5H5N4</accession>
<organism evidence="12 13">
    <name type="scientific">Aporhodopirellula rubra</name>
    <dbReference type="NCBI Taxonomy" id="980271"/>
    <lineage>
        <taxon>Bacteria</taxon>
        <taxon>Pseudomonadati</taxon>
        <taxon>Planctomycetota</taxon>
        <taxon>Planctomycetia</taxon>
        <taxon>Pirellulales</taxon>
        <taxon>Pirellulaceae</taxon>
        <taxon>Aporhodopirellula</taxon>
    </lineage>
</organism>
<dbReference type="NCBIfam" id="TIGR00442">
    <property type="entry name" value="hisS"/>
    <property type="match status" value="1"/>
</dbReference>
<protein>
    <recommendedName>
        <fullName evidence="9">Histidine--tRNA ligase</fullName>
        <ecNumber evidence="9">6.1.1.21</ecNumber>
    </recommendedName>
    <alternativeName>
        <fullName evidence="9">Histidyl-tRNA synthetase</fullName>
        <shortName evidence="9">HisRS</shortName>
    </alternativeName>
</protein>
<dbReference type="InterPro" id="IPR004516">
    <property type="entry name" value="HisRS/HisZ"/>
</dbReference>
<dbReference type="PANTHER" id="PTHR11476">
    <property type="entry name" value="HISTIDYL-TRNA SYNTHETASE"/>
    <property type="match status" value="1"/>
</dbReference>
<dbReference type="Gene3D" id="3.40.50.800">
    <property type="entry name" value="Anticodon-binding domain"/>
    <property type="match status" value="1"/>
</dbReference>
<evidence type="ECO:0000256" key="4">
    <source>
        <dbReference type="ARBA" id="ARBA00022741"/>
    </source>
</evidence>
<keyword evidence="5 9" id="KW-0067">ATP-binding</keyword>
<evidence type="ECO:0000256" key="3">
    <source>
        <dbReference type="ARBA" id="ARBA00022598"/>
    </source>
</evidence>
<dbReference type="InterPro" id="IPR041715">
    <property type="entry name" value="HisRS-like_core"/>
</dbReference>
<evidence type="ECO:0000256" key="8">
    <source>
        <dbReference type="ARBA" id="ARBA00047639"/>
    </source>
</evidence>
<evidence type="ECO:0000256" key="7">
    <source>
        <dbReference type="ARBA" id="ARBA00023146"/>
    </source>
</evidence>
<keyword evidence="4 9" id="KW-0547">Nucleotide-binding</keyword>
<keyword evidence="9" id="KW-0963">Cytoplasm</keyword>
<feature type="binding site" evidence="10">
    <location>
        <position position="125"/>
    </location>
    <ligand>
        <name>L-histidine</name>
        <dbReference type="ChEBI" id="CHEBI:57595"/>
    </ligand>
</feature>
<dbReference type="PANTHER" id="PTHR11476:SF7">
    <property type="entry name" value="HISTIDINE--TRNA LIGASE"/>
    <property type="match status" value="1"/>
</dbReference>
<sequence length="444" mass="48764">MSLIQPRTLKGFRDYLPAAMIPRERLMETARETFRSFGFAPIDTPTLEHLEILTGKGSEETDRQLYQFVDAGKRPVGMRFDLTVPLARFAAQHINELGTPFKRYHIAPVWRGENPQAGRYREFYQCDFDTIGTESVLADIEAVTVIDSLIRAIGIDAFTISINNRAILNGLLESLGLAEKSTPILRSLDKLAKIGLEATATEMVNAAGITMEQAGQVLQLAQCDGEAEEVFSKLPGILGDNEKANEGAARLREIYDGAIASGVSPDRIKIDVSIARGLDYYTGVIFETTLDELPGIGSICSGGRYDNLAGLYTKQHLPGIGASLGLDRLLSALETLDRLSSNSKPCPVFIPFFDKDHRDDYLRLATNLRRAGIGTEVYPEPRKLKAQLKYADGHGFAYALIAGGDEWARGEVQVKVLAEKVSEDVVYSHDAPEQLIARLTNSPS</sequence>
<dbReference type="SUPFAM" id="SSF55681">
    <property type="entry name" value="Class II aaRS and biotin synthetases"/>
    <property type="match status" value="1"/>
</dbReference>
<name>A0A7W5H5N4_9BACT</name>
<comment type="subcellular location">
    <subcellularLocation>
        <location evidence="9">Cytoplasm</location>
    </subcellularLocation>
</comment>
<comment type="catalytic activity">
    <reaction evidence="8 9">
        <text>tRNA(His) + L-histidine + ATP = L-histidyl-tRNA(His) + AMP + diphosphate + H(+)</text>
        <dbReference type="Rhea" id="RHEA:17313"/>
        <dbReference type="Rhea" id="RHEA-COMP:9665"/>
        <dbReference type="Rhea" id="RHEA-COMP:9689"/>
        <dbReference type="ChEBI" id="CHEBI:15378"/>
        <dbReference type="ChEBI" id="CHEBI:30616"/>
        <dbReference type="ChEBI" id="CHEBI:33019"/>
        <dbReference type="ChEBI" id="CHEBI:57595"/>
        <dbReference type="ChEBI" id="CHEBI:78442"/>
        <dbReference type="ChEBI" id="CHEBI:78527"/>
        <dbReference type="ChEBI" id="CHEBI:456215"/>
        <dbReference type="EC" id="6.1.1.21"/>
    </reaction>
</comment>
<feature type="binding site" evidence="10">
    <location>
        <begin position="280"/>
        <end position="281"/>
    </location>
    <ligand>
        <name>L-histidine</name>
        <dbReference type="ChEBI" id="CHEBI:57595"/>
    </ligand>
</feature>
<dbReference type="HAMAP" id="MF_00127">
    <property type="entry name" value="His_tRNA_synth"/>
    <property type="match status" value="1"/>
</dbReference>
<dbReference type="GO" id="GO:0005524">
    <property type="term" value="F:ATP binding"/>
    <property type="evidence" value="ECO:0007669"/>
    <property type="project" value="UniProtKB-UniRule"/>
</dbReference>
<dbReference type="Pfam" id="PF03129">
    <property type="entry name" value="HGTP_anticodon"/>
    <property type="match status" value="1"/>
</dbReference>
<dbReference type="PIRSF" id="PIRSF001549">
    <property type="entry name" value="His-tRNA_synth"/>
    <property type="match status" value="1"/>
</dbReference>
<dbReference type="Gene3D" id="3.30.930.10">
    <property type="entry name" value="Bira Bifunctional Protein, Domain 2"/>
    <property type="match status" value="1"/>
</dbReference>
<keyword evidence="6 9" id="KW-0648">Protein biosynthesis</keyword>
<dbReference type="GO" id="GO:0004821">
    <property type="term" value="F:histidine-tRNA ligase activity"/>
    <property type="evidence" value="ECO:0007669"/>
    <property type="project" value="UniProtKB-UniRule"/>
</dbReference>